<name>A0A0P0L4B3_9GAMM</name>
<feature type="region of interest" description="Disordered" evidence="9">
    <location>
        <begin position="303"/>
        <end position="333"/>
    </location>
</feature>
<comment type="similarity">
    <text evidence="8">Belongs to the polysaccharide lyase 9 family.</text>
</comment>
<dbReference type="GO" id="GO:0016837">
    <property type="term" value="F:carbon-oxygen lyase activity, acting on polysaccharides"/>
    <property type="evidence" value="ECO:0007669"/>
    <property type="project" value="TreeGrafter"/>
</dbReference>
<dbReference type="EMBL" id="KT428295">
    <property type="protein sequence ID" value="ALK44294.1"/>
    <property type="molecule type" value="Genomic_DNA"/>
</dbReference>
<feature type="domain" description="Right handed beta helix" evidence="10">
    <location>
        <begin position="404"/>
        <end position="522"/>
    </location>
</feature>
<dbReference type="InterPro" id="IPR012334">
    <property type="entry name" value="Pectin_lyas_fold"/>
</dbReference>
<dbReference type="AlphaFoldDB" id="A0A0P0L4B3"/>
<sequence>MIKETPKWLIIFFVYFFSQTTVAADCKIFPQSNIWNTKISNAPVHKQSLTWLSAIGKGVKVHPDFGAKGFNKYAAGIPVNYTNKSTKRYPVIFGYEKESDLVEYPIPEYVEIEGGINSKSDRHLIAFDTDECVLYELFNVYRRDSGLWTAGSGAVFDLTNNNLRPDKWTSADAAGLPIYPGLVRYKEVENGVINHALRFTVPITNREYIWPARHFASQHNNPNLPPMGMRLRLKQHIDISGFSSQAKIIATALKTYGMILADNGGALFISGEPNESWNNWGLKDLKRLVSNNFEVVDTSSLQVHQDSATTDKNESYKPHLGKNNQRLQSKKKKKYKNKAKYYTNFYVSPYGHDSFDGTNERPWKTLQHAANLAEPGDTINVEKGNYAPFKIYKSGNENNPITFSGDNATIDAFQGNTRDGIEIKKVKYITIKGFEVHHANRAGISAVTCSNITIEWNKLIKNNYWGIFTGFCSNLIIRHNLAAESKTQHGIYVSNTSENIAIHDNITHSNNAAGIQLNGDKNMGGIGLITNASVYNNLIYHNSKSSGSALNLDGVQDSKVYNNILYDNYATGIALFQGDGGDGSKYNEIIHNTIIMPKDGRWCVLFKKHSSYNIFKNNVCVSRHNYRGAISIDESSLIGFKSDYNAYTPRFTLNGGESTMTLDKWRTLTGNDKNSKTVENIDKLFDYLLKDFTPLKKGLLHKNGVYMNDYSLDYKQKKRTKSPSIGAIN</sequence>
<comment type="cofactor">
    <cofactor evidence="1">
        <name>Ca(2+)</name>
        <dbReference type="ChEBI" id="CHEBI:29108"/>
    </cofactor>
</comment>
<dbReference type="InterPro" id="IPR011050">
    <property type="entry name" value="Pectin_lyase_fold/virulence"/>
</dbReference>
<evidence type="ECO:0000259" key="10">
    <source>
        <dbReference type="Pfam" id="PF13229"/>
    </source>
</evidence>
<evidence type="ECO:0000256" key="4">
    <source>
        <dbReference type="ARBA" id="ARBA00022723"/>
    </source>
</evidence>
<dbReference type="SUPFAM" id="SSF51126">
    <property type="entry name" value="Pectin lyase-like"/>
    <property type="match status" value="1"/>
</dbReference>
<evidence type="ECO:0000256" key="8">
    <source>
        <dbReference type="ARBA" id="ARBA00038263"/>
    </source>
</evidence>
<evidence type="ECO:0000256" key="1">
    <source>
        <dbReference type="ARBA" id="ARBA00001913"/>
    </source>
</evidence>
<dbReference type="InterPro" id="IPR006626">
    <property type="entry name" value="PbH1"/>
</dbReference>
<dbReference type="PANTHER" id="PTHR40088:SF1">
    <property type="entry name" value="PECTATE LYASE PEL9"/>
    <property type="match status" value="1"/>
</dbReference>
<keyword evidence="4" id="KW-0479">Metal-binding</keyword>
<dbReference type="InterPro" id="IPR052052">
    <property type="entry name" value="Polysaccharide_Lyase_9"/>
</dbReference>
<keyword evidence="3" id="KW-0964">Secreted</keyword>
<evidence type="ECO:0000256" key="9">
    <source>
        <dbReference type="SAM" id="MobiDB-lite"/>
    </source>
</evidence>
<evidence type="ECO:0000256" key="2">
    <source>
        <dbReference type="ARBA" id="ARBA00004613"/>
    </source>
</evidence>
<keyword evidence="5" id="KW-0732">Signal</keyword>
<dbReference type="Pfam" id="PF13229">
    <property type="entry name" value="Beta_helix"/>
    <property type="match status" value="1"/>
</dbReference>
<evidence type="ECO:0000256" key="7">
    <source>
        <dbReference type="ARBA" id="ARBA00023239"/>
    </source>
</evidence>
<accession>A0A0P0L4B3</accession>
<proteinExistence type="inferred from homology"/>
<evidence type="ECO:0000313" key="11">
    <source>
        <dbReference type="EMBL" id="ALK44294.1"/>
    </source>
</evidence>
<evidence type="ECO:0000256" key="6">
    <source>
        <dbReference type="ARBA" id="ARBA00022837"/>
    </source>
</evidence>
<keyword evidence="6" id="KW-0106">Calcium</keyword>
<dbReference type="GO" id="GO:0046872">
    <property type="term" value="F:metal ion binding"/>
    <property type="evidence" value="ECO:0007669"/>
    <property type="project" value="UniProtKB-KW"/>
</dbReference>
<comment type="subcellular location">
    <subcellularLocation>
        <location evidence="2">Secreted</location>
    </subcellularLocation>
</comment>
<dbReference type="InterPro" id="IPR039448">
    <property type="entry name" value="Beta_helix"/>
</dbReference>
<organism evidence="11">
    <name type="scientific">Colwellia sp. C1</name>
    <dbReference type="NCBI Taxonomy" id="1737566"/>
    <lineage>
        <taxon>Bacteria</taxon>
        <taxon>Pseudomonadati</taxon>
        <taxon>Pseudomonadota</taxon>
        <taxon>Gammaproteobacteria</taxon>
        <taxon>Alteromonadales</taxon>
        <taxon>Colwelliaceae</taxon>
        <taxon>Colwellia</taxon>
    </lineage>
</organism>
<dbReference type="SMART" id="SM00710">
    <property type="entry name" value="PbH1"/>
    <property type="match status" value="6"/>
</dbReference>
<reference evidence="11" key="1">
    <citation type="submission" date="2015-08" db="EMBL/GenBank/DDBJ databases">
        <title>Partial sequence of psychrophilic Colwellia sp.</title>
        <authorList>
            <person name="Pankowski J.A."/>
            <person name="Leong J.S."/>
            <person name="Nano F.E."/>
        </authorList>
    </citation>
    <scope>NUCLEOTIDE SEQUENCE</scope>
    <source>
        <strain evidence="11">C1</strain>
    </source>
</reference>
<protein>
    <recommendedName>
        <fullName evidence="10">Right handed beta helix domain-containing protein</fullName>
    </recommendedName>
</protein>
<keyword evidence="7" id="KW-0456">Lyase</keyword>
<dbReference type="PANTHER" id="PTHR40088">
    <property type="entry name" value="PECTATE LYASE (EUROFUNG)"/>
    <property type="match status" value="1"/>
</dbReference>
<dbReference type="Gene3D" id="2.160.20.10">
    <property type="entry name" value="Single-stranded right-handed beta-helix, Pectin lyase-like"/>
    <property type="match status" value="1"/>
</dbReference>
<evidence type="ECO:0000256" key="3">
    <source>
        <dbReference type="ARBA" id="ARBA00022525"/>
    </source>
</evidence>
<evidence type="ECO:0000256" key="5">
    <source>
        <dbReference type="ARBA" id="ARBA00022729"/>
    </source>
</evidence>
<dbReference type="GO" id="GO:0005576">
    <property type="term" value="C:extracellular region"/>
    <property type="evidence" value="ECO:0007669"/>
    <property type="project" value="UniProtKB-SubCell"/>
</dbReference>